<name>A0A5B2ZBS0_9GAMM</name>
<feature type="domain" description="ABC transmembrane type-1" evidence="10">
    <location>
        <begin position="29"/>
        <end position="309"/>
    </location>
</feature>
<evidence type="ECO:0000313" key="12">
    <source>
        <dbReference type="Proteomes" id="UP000322165"/>
    </source>
</evidence>
<dbReference type="Gene3D" id="3.40.50.300">
    <property type="entry name" value="P-loop containing nucleotide triphosphate hydrolases"/>
    <property type="match status" value="1"/>
</dbReference>
<dbReference type="SUPFAM" id="SSF90123">
    <property type="entry name" value="ABC transporter transmembrane region"/>
    <property type="match status" value="1"/>
</dbReference>
<keyword evidence="7 8" id="KW-0472">Membrane</keyword>
<dbReference type="SUPFAM" id="SSF52540">
    <property type="entry name" value="P-loop containing nucleoside triphosphate hydrolases"/>
    <property type="match status" value="1"/>
</dbReference>
<evidence type="ECO:0000313" key="11">
    <source>
        <dbReference type="EMBL" id="KAA2285519.1"/>
    </source>
</evidence>
<feature type="transmembrane region" description="Helical" evidence="8">
    <location>
        <begin position="282"/>
        <end position="305"/>
    </location>
</feature>
<dbReference type="GO" id="GO:0016887">
    <property type="term" value="F:ATP hydrolysis activity"/>
    <property type="evidence" value="ECO:0007669"/>
    <property type="project" value="InterPro"/>
</dbReference>
<evidence type="ECO:0000256" key="5">
    <source>
        <dbReference type="ARBA" id="ARBA00022840"/>
    </source>
</evidence>
<feature type="transmembrane region" description="Helical" evidence="8">
    <location>
        <begin position="248"/>
        <end position="270"/>
    </location>
</feature>
<dbReference type="Proteomes" id="UP000322165">
    <property type="component" value="Unassembled WGS sequence"/>
</dbReference>
<dbReference type="FunFam" id="3.40.50.300:FF:000403">
    <property type="entry name" value="ATP-binding cassette sub-family B member 8, mitochondrial"/>
    <property type="match status" value="1"/>
</dbReference>
<feature type="domain" description="ABC transporter" evidence="9">
    <location>
        <begin position="344"/>
        <end position="580"/>
    </location>
</feature>
<evidence type="ECO:0000256" key="3">
    <source>
        <dbReference type="ARBA" id="ARBA00022692"/>
    </source>
</evidence>
<accession>A0A5B2ZBS0</accession>
<evidence type="ECO:0000256" key="4">
    <source>
        <dbReference type="ARBA" id="ARBA00022741"/>
    </source>
</evidence>
<dbReference type="CDD" id="cd18575">
    <property type="entry name" value="ABC_6TM_bac_exporter_ABCB8_10_like"/>
    <property type="match status" value="1"/>
</dbReference>
<dbReference type="SMART" id="SM00382">
    <property type="entry name" value="AAA"/>
    <property type="match status" value="1"/>
</dbReference>
<reference evidence="11 12" key="2">
    <citation type="submission" date="2019-09" db="EMBL/GenBank/DDBJ databases">
        <authorList>
            <person name="Mazur A."/>
        </authorList>
    </citation>
    <scope>NUCLEOTIDE SEQUENCE [LARGE SCALE GENOMIC DNA]</scope>
    <source>
        <strain evidence="11 12">3729k</strain>
    </source>
</reference>
<dbReference type="InterPro" id="IPR003439">
    <property type="entry name" value="ABC_transporter-like_ATP-bd"/>
</dbReference>
<evidence type="ECO:0000259" key="10">
    <source>
        <dbReference type="PROSITE" id="PS50929"/>
    </source>
</evidence>
<comment type="subcellular location">
    <subcellularLocation>
        <location evidence="1">Cell membrane</location>
        <topology evidence="1">Multi-pass membrane protein</topology>
    </subcellularLocation>
</comment>
<dbReference type="Pfam" id="PF00005">
    <property type="entry name" value="ABC_tran"/>
    <property type="match status" value="1"/>
</dbReference>
<dbReference type="EMBL" id="VUOD01000002">
    <property type="protein sequence ID" value="KAA2285519.1"/>
    <property type="molecule type" value="Genomic_DNA"/>
</dbReference>
<reference evidence="11 12" key="1">
    <citation type="submission" date="2019-09" db="EMBL/GenBank/DDBJ databases">
        <title>Arenimonas chukotkensis sp. nov., a bacterium isolated from Chukotka hot spring, Arctic region, Russia.</title>
        <authorList>
            <person name="Zayulina K.S."/>
            <person name="Prokofeva M.I."/>
            <person name="Elcheninov A.G."/>
            <person name="Novikov A."/>
            <person name="Kochetkova T.V."/>
            <person name="Kublanov I.V."/>
        </authorList>
    </citation>
    <scope>NUCLEOTIDE SEQUENCE [LARGE SCALE GENOMIC DNA]</scope>
    <source>
        <strain evidence="11 12">3729k</strain>
    </source>
</reference>
<keyword evidence="6 8" id="KW-1133">Transmembrane helix</keyword>
<dbReference type="PROSITE" id="PS00211">
    <property type="entry name" value="ABC_TRANSPORTER_1"/>
    <property type="match status" value="1"/>
</dbReference>
<dbReference type="GO" id="GO:0015421">
    <property type="term" value="F:ABC-type oligopeptide transporter activity"/>
    <property type="evidence" value="ECO:0007669"/>
    <property type="project" value="TreeGrafter"/>
</dbReference>
<dbReference type="PROSITE" id="PS50893">
    <property type="entry name" value="ABC_TRANSPORTER_2"/>
    <property type="match status" value="1"/>
</dbReference>
<proteinExistence type="predicted"/>
<evidence type="ECO:0000256" key="1">
    <source>
        <dbReference type="ARBA" id="ARBA00004651"/>
    </source>
</evidence>
<keyword evidence="3 8" id="KW-0812">Transmembrane</keyword>
<dbReference type="InterPro" id="IPR027417">
    <property type="entry name" value="P-loop_NTPase"/>
</dbReference>
<dbReference type="InterPro" id="IPR036640">
    <property type="entry name" value="ABC1_TM_sf"/>
</dbReference>
<evidence type="ECO:0000256" key="6">
    <source>
        <dbReference type="ARBA" id="ARBA00022989"/>
    </source>
</evidence>
<dbReference type="GO" id="GO:0005886">
    <property type="term" value="C:plasma membrane"/>
    <property type="evidence" value="ECO:0007669"/>
    <property type="project" value="UniProtKB-SubCell"/>
</dbReference>
<dbReference type="PROSITE" id="PS50929">
    <property type="entry name" value="ABC_TM1F"/>
    <property type="match status" value="1"/>
</dbReference>
<dbReference type="InterPro" id="IPR003593">
    <property type="entry name" value="AAA+_ATPase"/>
</dbReference>
<protein>
    <submittedName>
        <fullName evidence="11">ATP-binding cassette domain-containing protein</fullName>
    </submittedName>
</protein>
<dbReference type="GO" id="GO:0005524">
    <property type="term" value="F:ATP binding"/>
    <property type="evidence" value="ECO:0007669"/>
    <property type="project" value="UniProtKB-KW"/>
</dbReference>
<dbReference type="Gene3D" id="1.20.1560.10">
    <property type="entry name" value="ABC transporter type 1, transmembrane domain"/>
    <property type="match status" value="1"/>
</dbReference>
<dbReference type="RefSeq" id="WP_149859621.1">
    <property type="nucleotide sequence ID" value="NZ_VUOD01000002.1"/>
</dbReference>
<dbReference type="InterPro" id="IPR011918">
    <property type="entry name" value="ABC_MsbA_ATP-bd"/>
</dbReference>
<feature type="transmembrane region" description="Helical" evidence="8">
    <location>
        <begin position="27"/>
        <end position="49"/>
    </location>
</feature>
<dbReference type="InterPro" id="IPR017871">
    <property type="entry name" value="ABC_transporter-like_CS"/>
</dbReference>
<keyword evidence="2" id="KW-0813">Transport</keyword>
<gene>
    <name evidence="11" type="ORF">F0415_02455</name>
</gene>
<evidence type="ECO:0000256" key="8">
    <source>
        <dbReference type="SAM" id="Phobius"/>
    </source>
</evidence>
<feature type="transmembrane region" description="Helical" evidence="8">
    <location>
        <begin position="69"/>
        <end position="91"/>
    </location>
</feature>
<dbReference type="InterPro" id="IPR039421">
    <property type="entry name" value="Type_1_exporter"/>
</dbReference>
<keyword evidence="5 11" id="KW-0067">ATP-binding</keyword>
<dbReference type="AlphaFoldDB" id="A0A5B2ZBS0"/>
<evidence type="ECO:0000256" key="7">
    <source>
        <dbReference type="ARBA" id="ARBA00023136"/>
    </source>
</evidence>
<feature type="transmembrane region" description="Helical" evidence="8">
    <location>
        <begin position="167"/>
        <end position="183"/>
    </location>
</feature>
<organism evidence="11 12">
    <name type="scientific">Arenimonas fontis</name>
    <dbReference type="NCBI Taxonomy" id="2608255"/>
    <lineage>
        <taxon>Bacteria</taxon>
        <taxon>Pseudomonadati</taxon>
        <taxon>Pseudomonadota</taxon>
        <taxon>Gammaproteobacteria</taxon>
        <taxon>Lysobacterales</taxon>
        <taxon>Lysobacteraceae</taxon>
        <taxon>Arenimonas</taxon>
    </lineage>
</organism>
<dbReference type="CDD" id="cd03249">
    <property type="entry name" value="ABC_MTABC3_MDL1_MDL2"/>
    <property type="match status" value="1"/>
</dbReference>
<feature type="transmembrane region" description="Helical" evidence="8">
    <location>
        <begin position="144"/>
        <end position="161"/>
    </location>
</feature>
<dbReference type="NCBIfam" id="TIGR02204">
    <property type="entry name" value="MsbA_rel"/>
    <property type="match status" value="1"/>
</dbReference>
<dbReference type="PANTHER" id="PTHR43394">
    <property type="entry name" value="ATP-DEPENDENT PERMEASE MDL1, MITOCHONDRIAL"/>
    <property type="match status" value="1"/>
</dbReference>
<dbReference type="PANTHER" id="PTHR43394:SF1">
    <property type="entry name" value="ATP-BINDING CASSETTE SUB-FAMILY B MEMBER 10, MITOCHONDRIAL"/>
    <property type="match status" value="1"/>
</dbReference>
<dbReference type="InterPro" id="IPR011527">
    <property type="entry name" value="ABC1_TM_dom"/>
</dbReference>
<keyword evidence="4" id="KW-0547">Nucleotide-binding</keyword>
<comment type="caution">
    <text evidence="11">The sequence shown here is derived from an EMBL/GenBank/DDBJ whole genome shotgun (WGS) entry which is preliminary data.</text>
</comment>
<evidence type="ECO:0000259" key="9">
    <source>
        <dbReference type="PROSITE" id="PS50893"/>
    </source>
</evidence>
<keyword evidence="12" id="KW-1185">Reference proteome</keyword>
<dbReference type="GO" id="GO:0090374">
    <property type="term" value="P:oligopeptide export from mitochondrion"/>
    <property type="evidence" value="ECO:0007669"/>
    <property type="project" value="TreeGrafter"/>
</dbReference>
<dbReference type="Pfam" id="PF00664">
    <property type="entry name" value="ABC_membrane"/>
    <property type="match status" value="1"/>
</dbReference>
<sequence>MSSSERVRVPVNSLRGLLPFLRPHRGLVALWLGALALSSTATLLLPVAVRHMIDQGFSSEGSVDRWFALLFAVAVLLALATAARFYFVTLLGERMVADLRRTLYQHLLSLDMSFFERNRSSELLSRLSADTELLRSVVGSSMSVALRSLVTVLGSAVMLAVTSPRLALLALLGIPLVVAPLVLSGRRVRAVAKAAQDRVAEANARAGETLGAMHTVQSYAREAYEAGRFGEAVAVALRAARRRIRLQAALTAVVIVLVFGSITAVLWIGAQDVVAGRMSPGTLGQFVLYALIGAGSVGALAEVWAEVQRAAGGMARIEELLNERPGLPVPAQATALPDPVRGHLVFEHVRFHYPSRPDAPALEDFSLDVRPGETVALVGPSGAGKSTVFQLLLRFHDPETGTITVDGVDLRALDPVQWRRHIALVPQAPVIFAASARDNIAYGRLDARQADIEAAARAAEAHEFLSALPEGYDSQLGERGARLSGGQQQRLAIARALLKDAPILLLDEATSALDAQSERAVQQALERLMRGRTTLVIAHRLATVLKADRIVVMDRGRVVDQGRHAELIAKGGLYAELARLQFGQH</sequence>
<evidence type="ECO:0000256" key="2">
    <source>
        <dbReference type="ARBA" id="ARBA00022448"/>
    </source>
</evidence>